<dbReference type="SUPFAM" id="SSF53474">
    <property type="entry name" value="alpha/beta-Hydrolases"/>
    <property type="match status" value="1"/>
</dbReference>
<dbReference type="eggNOG" id="KOG1454">
    <property type="taxonomic scope" value="Eukaryota"/>
</dbReference>
<protein>
    <submittedName>
        <fullName evidence="4">Putative serine hydrolase</fullName>
    </submittedName>
</protein>
<dbReference type="VEuPathDB" id="VectorBase:RPRC007057"/>
<dbReference type="EnsemblMetazoa" id="RPRC007057-RA">
    <property type="protein sequence ID" value="RPRC007057-PA"/>
    <property type="gene ID" value="RPRC007057"/>
</dbReference>
<dbReference type="InParanoid" id="R4G7U1"/>
<dbReference type="RefSeq" id="XP_073997764.1">
    <property type="nucleotide sequence ID" value="XM_074141663.1"/>
</dbReference>
<reference evidence="6" key="2">
    <citation type="submission" date="2015-04" db="EMBL/GenBank/DDBJ databases">
        <authorList>
            <person name="Wilson R.K."/>
            <person name="Warren W."/>
            <person name="Dotson E."/>
            <person name="Oliveira P.L."/>
        </authorList>
    </citation>
    <scope>NUCLEOTIDE SEQUENCE</scope>
</reference>
<dbReference type="RefSeq" id="XP_073997766.1">
    <property type="nucleotide sequence ID" value="XM_074141665.1"/>
</dbReference>
<evidence type="ECO:0000313" key="5">
    <source>
        <dbReference type="EnsemblMetazoa" id="RPRC007057-PA"/>
    </source>
</evidence>
<dbReference type="InterPro" id="IPR000073">
    <property type="entry name" value="AB_hydrolase_1"/>
</dbReference>
<dbReference type="GeneID" id="141461033"/>
<dbReference type="InterPro" id="IPR050266">
    <property type="entry name" value="AB_hydrolase_sf"/>
</dbReference>
<reference evidence="5" key="3">
    <citation type="submission" date="2015-05" db="UniProtKB">
        <authorList>
            <consortium name="EnsemblMetazoa"/>
        </authorList>
    </citation>
    <scope>IDENTIFICATION</scope>
</reference>
<keyword evidence="2 4" id="KW-0378">Hydrolase</keyword>
<comment type="similarity">
    <text evidence="1">Belongs to the AB hydrolase superfamily.</text>
</comment>
<dbReference type="GO" id="GO:0016020">
    <property type="term" value="C:membrane"/>
    <property type="evidence" value="ECO:0007669"/>
    <property type="project" value="TreeGrafter"/>
</dbReference>
<proteinExistence type="evidence at transcript level"/>
<dbReference type="RefSeq" id="XP_073997768.1">
    <property type="nucleotide sequence ID" value="XM_074141667.1"/>
</dbReference>
<evidence type="ECO:0000256" key="1">
    <source>
        <dbReference type="ARBA" id="ARBA00008645"/>
    </source>
</evidence>
<evidence type="ECO:0000256" key="2">
    <source>
        <dbReference type="ARBA" id="ARBA00022801"/>
    </source>
</evidence>
<evidence type="ECO:0000259" key="3">
    <source>
        <dbReference type="Pfam" id="PF00561"/>
    </source>
</evidence>
<dbReference type="HOGENOM" id="CLU_020336_8_1_1"/>
<dbReference type="OMA" id="PHPMIKF"/>
<organism evidence="4">
    <name type="scientific">Rhodnius prolixus</name>
    <name type="common">Triatomid bug</name>
    <dbReference type="NCBI Taxonomy" id="13249"/>
    <lineage>
        <taxon>Eukaryota</taxon>
        <taxon>Metazoa</taxon>
        <taxon>Ecdysozoa</taxon>
        <taxon>Arthropoda</taxon>
        <taxon>Hexapoda</taxon>
        <taxon>Insecta</taxon>
        <taxon>Pterygota</taxon>
        <taxon>Neoptera</taxon>
        <taxon>Paraneoptera</taxon>
        <taxon>Hemiptera</taxon>
        <taxon>Heteroptera</taxon>
        <taxon>Panheteroptera</taxon>
        <taxon>Cimicomorpha</taxon>
        <taxon>Reduviidae</taxon>
        <taxon>Triatominae</taxon>
        <taxon>Rhodnius</taxon>
    </lineage>
</organism>
<dbReference type="PANTHER" id="PTHR43798">
    <property type="entry name" value="MONOACYLGLYCEROL LIPASE"/>
    <property type="match status" value="1"/>
</dbReference>
<dbReference type="RefSeq" id="XP_073997767.1">
    <property type="nucleotide sequence ID" value="XM_074141666.1"/>
</dbReference>
<evidence type="ECO:0000313" key="6">
    <source>
        <dbReference type="Proteomes" id="UP000015103"/>
    </source>
</evidence>
<sequence>MATVSRRLLRSLVSRRSFHLSSRLNIDPKTAEEIRIPVPWGYIAGKWWGSKDIQPIVAIHGWLDNAGTWKPFAKELSPNFSLLAVDIPGHGLSSHLPPFQTYSFYSSAAVIRRIKKYFDFDNLSLLGHSGGSAMCFIYSSLYPEDVHSYFGIDYLLYAYKDELKRAEKVGKLIDKKILLSFRDPTKAKSYTEEEAIRTWVTATKGSLTESTAKILMERGVFKVANSKVAFSRDGRLKTPDLSSINVAQAHSLAENIKCNVCIVKAKESKLFDGGIKYCPDILNIIEKNAKSFYFHKLDGNHHLHMDIPEKVVEVYSDFINNTQN</sequence>
<evidence type="ECO:0000313" key="4">
    <source>
        <dbReference type="EMBL" id="JAA75378.1"/>
    </source>
</evidence>
<dbReference type="Gene3D" id="3.40.50.1820">
    <property type="entry name" value="alpha/beta hydrolase"/>
    <property type="match status" value="1"/>
</dbReference>
<dbReference type="EMBL" id="GAHY01002132">
    <property type="protein sequence ID" value="JAA75378.1"/>
    <property type="molecule type" value="mRNA"/>
</dbReference>
<dbReference type="GO" id="GO:0016787">
    <property type="term" value="F:hydrolase activity"/>
    <property type="evidence" value="ECO:0007669"/>
    <property type="project" value="UniProtKB-KW"/>
</dbReference>
<dbReference type="Proteomes" id="UP000015103">
    <property type="component" value="Unassembled WGS sequence"/>
</dbReference>
<accession>R4G7U1</accession>
<dbReference type="InterPro" id="IPR029058">
    <property type="entry name" value="AB_hydrolase_fold"/>
</dbReference>
<reference evidence="4" key="1">
    <citation type="submission" date="2013-04" db="EMBL/GenBank/DDBJ databases">
        <title>An insight into the transcriptome of the digestive tract of the blood sucking bug, Rhodnius prolixus.</title>
        <authorList>
            <person name="Ribeiro J.M.C."/>
            <person name="Genta F.A."/>
            <person name="Sorgine M.H.F."/>
            <person name="Paiva-Silva G.O."/>
            <person name="Majerowicz D."/>
            <person name="Medeiros M."/>
            <person name="Koerich L."/>
            <person name="Terra W.R."/>
            <person name="Ferreira C."/>
            <person name="Pimentel A.C."/>
            <person name="Bisch P.M."/>
            <person name="Diniz M.M.P."/>
            <person name="Nascimento R."/>
            <person name="Salmon D."/>
            <person name="Silber A.M."/>
            <person name="Alves M."/>
            <person name="Oliveira M.F."/>
            <person name="Gondim K.C."/>
            <person name="Silva Neto M.A.C."/>
            <person name="Atella G.C."/>
            <person name="Araujo H."/>
            <person name="Dias F.S."/>
            <person name="Polycarpo C.R."/>
            <person name="Fampa P."/>
            <person name="Melo A.C."/>
            <person name="Tanaka A.S."/>
            <person name="Balczun C."/>
            <person name="Oliveira J.H.M."/>
            <person name="Goncalves R."/>
            <person name="Lazoski C."/>
            <person name="Pereira M.A."/>
            <person name="Rivera-Pomar R."/>
            <person name="Diambra L."/>
            <person name="Schaub G.A."/>
            <person name="Garcia E.S."/>
            <person name="Azambuja P."/>
            <person name="Braz G.R.C."/>
            <person name="Oliveira P.L."/>
        </authorList>
    </citation>
    <scope>NUCLEOTIDE SEQUENCE</scope>
</reference>
<dbReference type="FunCoup" id="R4G7U1">
    <property type="interactions" value="106"/>
</dbReference>
<name>R4G7U1_RHOPR</name>
<feature type="domain" description="AB hydrolase-1" evidence="3">
    <location>
        <begin position="55"/>
        <end position="153"/>
    </location>
</feature>
<keyword evidence="6" id="KW-1185">Reference proteome</keyword>
<dbReference type="PANTHER" id="PTHR43798:SF14">
    <property type="entry name" value="SERINE HYDROLASE-LIKE PROTEIN DDB_G0286239"/>
    <property type="match status" value="1"/>
</dbReference>
<dbReference type="AlphaFoldDB" id="R4G7U1"/>
<dbReference type="EMBL" id="ACPB03016662">
    <property type="status" value="NOT_ANNOTATED_CDS"/>
    <property type="molecule type" value="Genomic_DNA"/>
</dbReference>
<dbReference type="STRING" id="13249.R4G7U1"/>
<dbReference type="Pfam" id="PF00561">
    <property type="entry name" value="Abhydrolase_1"/>
    <property type="match status" value="1"/>
</dbReference>